<organism evidence="1">
    <name type="scientific">Anguilla anguilla</name>
    <name type="common">European freshwater eel</name>
    <name type="synonym">Muraena anguilla</name>
    <dbReference type="NCBI Taxonomy" id="7936"/>
    <lineage>
        <taxon>Eukaryota</taxon>
        <taxon>Metazoa</taxon>
        <taxon>Chordata</taxon>
        <taxon>Craniata</taxon>
        <taxon>Vertebrata</taxon>
        <taxon>Euteleostomi</taxon>
        <taxon>Actinopterygii</taxon>
        <taxon>Neopterygii</taxon>
        <taxon>Teleostei</taxon>
        <taxon>Anguilliformes</taxon>
        <taxon>Anguillidae</taxon>
        <taxon>Anguilla</taxon>
    </lineage>
</organism>
<dbReference type="EMBL" id="GBXM01012223">
    <property type="protein sequence ID" value="JAH96354.1"/>
    <property type="molecule type" value="Transcribed_RNA"/>
</dbReference>
<proteinExistence type="predicted"/>
<name>A0A0E9X1A7_ANGAN</name>
<accession>A0A0E9X1A7</accession>
<evidence type="ECO:0000313" key="1">
    <source>
        <dbReference type="EMBL" id="JAH96354.1"/>
    </source>
</evidence>
<protein>
    <submittedName>
        <fullName evidence="1">Uncharacterized protein</fullName>
    </submittedName>
</protein>
<reference evidence="1" key="1">
    <citation type="submission" date="2014-11" db="EMBL/GenBank/DDBJ databases">
        <authorList>
            <person name="Amaro Gonzalez C."/>
        </authorList>
    </citation>
    <scope>NUCLEOTIDE SEQUENCE</scope>
</reference>
<reference evidence="1" key="2">
    <citation type="journal article" date="2015" name="Fish Shellfish Immunol.">
        <title>Early steps in the European eel (Anguilla anguilla)-Vibrio vulnificus interaction in the gills: Role of the RtxA13 toxin.</title>
        <authorList>
            <person name="Callol A."/>
            <person name="Pajuelo D."/>
            <person name="Ebbesson L."/>
            <person name="Teles M."/>
            <person name="MacKenzie S."/>
            <person name="Amaro C."/>
        </authorList>
    </citation>
    <scope>NUCLEOTIDE SEQUENCE</scope>
</reference>
<sequence length="87" mass="10135">MTAGFADVFRGEIRAERVWREPNRSWIRPLFFFLSFFSNEKDLKEDTDDQSVTRSEGRARGGRFPYNSFHSIGNGLRAKRRALVPPL</sequence>
<dbReference type="AlphaFoldDB" id="A0A0E9X1A7"/>